<evidence type="ECO:0000256" key="6">
    <source>
        <dbReference type="ARBA" id="ARBA00022679"/>
    </source>
</evidence>
<evidence type="ECO:0000256" key="7">
    <source>
        <dbReference type="ARBA" id="ARBA00022692"/>
    </source>
</evidence>
<dbReference type="AlphaFoldDB" id="A0A1J4JGF9"/>
<dbReference type="OrthoDB" id="7759664at2759"/>
<dbReference type="CDD" id="cd16479">
    <property type="entry name" value="RING-H2_synoviolin"/>
    <property type="match status" value="1"/>
</dbReference>
<dbReference type="VEuPathDB" id="TrichDB:TRFO_37082"/>
<keyword evidence="7 17" id="KW-0812">Transmembrane</keyword>
<dbReference type="RefSeq" id="XP_068349868.1">
    <property type="nucleotide sequence ID" value="XM_068511219.1"/>
</dbReference>
<keyword evidence="11" id="KW-0256">Endoplasmic reticulum</keyword>
<feature type="compositionally biased region" description="Polar residues" evidence="16">
    <location>
        <begin position="354"/>
        <end position="369"/>
    </location>
</feature>
<comment type="caution">
    <text evidence="19">The sequence shown here is derived from an EMBL/GenBank/DDBJ whole genome shotgun (WGS) entry which is preliminary data.</text>
</comment>
<dbReference type="Pfam" id="PF13639">
    <property type="entry name" value="zf-RING_2"/>
    <property type="match status" value="1"/>
</dbReference>
<evidence type="ECO:0000313" key="20">
    <source>
        <dbReference type="Proteomes" id="UP000179807"/>
    </source>
</evidence>
<dbReference type="EC" id="2.3.2.27" evidence="5"/>
<dbReference type="Gene3D" id="3.30.40.10">
    <property type="entry name" value="Zinc/RING finger domain, C3HC4 (zinc finger)"/>
    <property type="match status" value="1"/>
</dbReference>
<comment type="similarity">
    <text evidence="4">Belongs to the HRD1 family.</text>
</comment>
<evidence type="ECO:0000256" key="4">
    <source>
        <dbReference type="ARBA" id="ARBA00010089"/>
    </source>
</evidence>
<sequence length="483" mass="56123">MFLILNIYIALSIVSFFSIAARSYLEYENLYEASVSLITNKFYSLFTINFFVALTLLSVNLLILFFFGSFKNDKQKIPEFLGDLGSSLFFNMIFLSTELEKRHIGYVMIAIFLPYILFFVDNKINLFYVTAETPKLEVHKRVMKGQIILLFSTFYLLVRFLSYYHQNGSQILILLSRQISLSLPAIIKNIIQHIVFIVDRRNFGNSKSSCKINLTTETLTEISRLMVNIIFFGHFVVRCSFGLHAFMIFNIIANLWKLITKVMSLIQYYKLLNDLRVVLPAPSHEDLTKDSTCIICRGTMSESDSKKLPCGHCFHLDCIERWISQQQKCPICKTDLPSYIKLLSSKKDSHPRPNTDTQQPPETNEPLQNLNNKSIEDLKTLLINQLLLQQQQQTEQQQNNQTQQQQNNQTMNLNRNANSNDLHQVQRSQSHTLGERNGNYVGDGNLRRNKDEIVHQLDWMLEQMKAFQEEIARIKNDIENQNI</sequence>
<keyword evidence="9 15" id="KW-0863">Zinc-finger</keyword>
<evidence type="ECO:0000256" key="11">
    <source>
        <dbReference type="ARBA" id="ARBA00022824"/>
    </source>
</evidence>
<evidence type="ECO:0000256" key="13">
    <source>
        <dbReference type="ARBA" id="ARBA00022989"/>
    </source>
</evidence>
<dbReference type="GO" id="GO:0012505">
    <property type="term" value="C:endomembrane system"/>
    <property type="evidence" value="ECO:0007669"/>
    <property type="project" value="TreeGrafter"/>
</dbReference>
<feature type="region of interest" description="Disordered" evidence="16">
    <location>
        <begin position="344"/>
        <end position="369"/>
    </location>
</feature>
<keyword evidence="6" id="KW-0808">Transferase</keyword>
<evidence type="ECO:0000256" key="14">
    <source>
        <dbReference type="ARBA" id="ARBA00023136"/>
    </source>
</evidence>
<evidence type="ECO:0000256" key="17">
    <source>
        <dbReference type="SAM" id="Phobius"/>
    </source>
</evidence>
<evidence type="ECO:0000256" key="9">
    <source>
        <dbReference type="ARBA" id="ARBA00022771"/>
    </source>
</evidence>
<gene>
    <name evidence="19" type="ORF">TRFO_37082</name>
</gene>
<dbReference type="InterPro" id="IPR050731">
    <property type="entry name" value="HRD1_E3_ubiq-ligases"/>
</dbReference>
<evidence type="ECO:0000256" key="1">
    <source>
        <dbReference type="ARBA" id="ARBA00000900"/>
    </source>
</evidence>
<reference evidence="19" key="1">
    <citation type="submission" date="2016-10" db="EMBL/GenBank/DDBJ databases">
        <authorList>
            <person name="Benchimol M."/>
            <person name="Almeida L.G."/>
            <person name="Vasconcelos A.T."/>
            <person name="Perreira-Neves A."/>
            <person name="Rosa I.A."/>
            <person name="Tasca T."/>
            <person name="Bogo M.R."/>
            <person name="de Souza W."/>
        </authorList>
    </citation>
    <scope>NUCLEOTIDE SEQUENCE [LARGE SCALE GENOMIC DNA]</scope>
    <source>
        <strain evidence="19">K</strain>
    </source>
</reference>
<dbReference type="GO" id="GO:0008270">
    <property type="term" value="F:zinc ion binding"/>
    <property type="evidence" value="ECO:0007669"/>
    <property type="project" value="UniProtKB-KW"/>
</dbReference>
<keyword evidence="10" id="KW-0833">Ubl conjugation pathway</keyword>
<evidence type="ECO:0000256" key="16">
    <source>
        <dbReference type="SAM" id="MobiDB-lite"/>
    </source>
</evidence>
<dbReference type="InterPro" id="IPR013083">
    <property type="entry name" value="Znf_RING/FYVE/PHD"/>
</dbReference>
<evidence type="ECO:0000256" key="2">
    <source>
        <dbReference type="ARBA" id="ARBA00004477"/>
    </source>
</evidence>
<keyword evidence="14 17" id="KW-0472">Membrane</keyword>
<name>A0A1J4JGF9_9EUKA</name>
<dbReference type="SUPFAM" id="SSF57850">
    <property type="entry name" value="RING/U-box"/>
    <property type="match status" value="1"/>
</dbReference>
<evidence type="ECO:0000256" key="5">
    <source>
        <dbReference type="ARBA" id="ARBA00012483"/>
    </source>
</evidence>
<protein>
    <recommendedName>
        <fullName evidence="5">RING-type E3 ubiquitin transferase</fullName>
        <ecNumber evidence="5">2.3.2.27</ecNumber>
    </recommendedName>
</protein>
<dbReference type="EMBL" id="MLAK01001157">
    <property type="protein sequence ID" value="OHS96731.1"/>
    <property type="molecule type" value="Genomic_DNA"/>
</dbReference>
<dbReference type="SMART" id="SM00184">
    <property type="entry name" value="RING"/>
    <property type="match status" value="1"/>
</dbReference>
<dbReference type="PROSITE" id="PS50089">
    <property type="entry name" value="ZF_RING_2"/>
    <property type="match status" value="1"/>
</dbReference>
<dbReference type="GO" id="GO:0043161">
    <property type="term" value="P:proteasome-mediated ubiquitin-dependent protein catabolic process"/>
    <property type="evidence" value="ECO:0007669"/>
    <property type="project" value="TreeGrafter"/>
</dbReference>
<dbReference type="GO" id="GO:0061630">
    <property type="term" value="F:ubiquitin protein ligase activity"/>
    <property type="evidence" value="ECO:0007669"/>
    <property type="project" value="TreeGrafter"/>
</dbReference>
<dbReference type="InterPro" id="IPR057992">
    <property type="entry name" value="TPR_SYVN1_N"/>
</dbReference>
<feature type="transmembrane region" description="Helical" evidence="17">
    <location>
        <begin position="147"/>
        <end position="165"/>
    </location>
</feature>
<dbReference type="GeneID" id="94845923"/>
<comment type="catalytic activity">
    <reaction evidence="1">
        <text>S-ubiquitinyl-[E2 ubiquitin-conjugating enzyme]-L-cysteine + [acceptor protein]-L-lysine = [E2 ubiquitin-conjugating enzyme]-L-cysteine + N(6)-ubiquitinyl-[acceptor protein]-L-lysine.</text>
        <dbReference type="EC" id="2.3.2.27"/>
    </reaction>
</comment>
<evidence type="ECO:0000259" key="18">
    <source>
        <dbReference type="PROSITE" id="PS50089"/>
    </source>
</evidence>
<dbReference type="PANTHER" id="PTHR22763">
    <property type="entry name" value="RING ZINC FINGER PROTEIN"/>
    <property type="match status" value="1"/>
</dbReference>
<organism evidence="19 20">
    <name type="scientific">Tritrichomonas foetus</name>
    <dbReference type="NCBI Taxonomy" id="1144522"/>
    <lineage>
        <taxon>Eukaryota</taxon>
        <taxon>Metamonada</taxon>
        <taxon>Parabasalia</taxon>
        <taxon>Tritrichomonadida</taxon>
        <taxon>Tritrichomonadidae</taxon>
        <taxon>Tritrichomonas</taxon>
    </lineage>
</organism>
<feature type="transmembrane region" description="Helical" evidence="17">
    <location>
        <begin position="103"/>
        <end position="120"/>
    </location>
</feature>
<evidence type="ECO:0000256" key="8">
    <source>
        <dbReference type="ARBA" id="ARBA00022723"/>
    </source>
</evidence>
<dbReference type="InterPro" id="IPR001841">
    <property type="entry name" value="Znf_RING"/>
</dbReference>
<dbReference type="InterPro" id="IPR058051">
    <property type="entry name" value="Znf_RING_synoviolin"/>
</dbReference>
<keyword evidence="13 17" id="KW-1133">Transmembrane helix</keyword>
<keyword evidence="8" id="KW-0479">Metal-binding</keyword>
<dbReference type="Proteomes" id="UP000179807">
    <property type="component" value="Unassembled WGS sequence"/>
</dbReference>
<evidence type="ECO:0000313" key="19">
    <source>
        <dbReference type="EMBL" id="OHS96731.1"/>
    </source>
</evidence>
<keyword evidence="20" id="KW-1185">Reference proteome</keyword>
<comment type="pathway">
    <text evidence="3">Protein modification; protein ubiquitination.</text>
</comment>
<evidence type="ECO:0000256" key="10">
    <source>
        <dbReference type="ARBA" id="ARBA00022786"/>
    </source>
</evidence>
<feature type="transmembrane region" description="Helical" evidence="17">
    <location>
        <begin position="45"/>
        <end position="68"/>
    </location>
</feature>
<evidence type="ECO:0000256" key="15">
    <source>
        <dbReference type="PROSITE-ProRule" id="PRU00175"/>
    </source>
</evidence>
<feature type="transmembrane region" description="Helical" evidence="17">
    <location>
        <begin position="229"/>
        <end position="253"/>
    </location>
</feature>
<accession>A0A1J4JGF9</accession>
<feature type="region of interest" description="Disordered" evidence="16">
    <location>
        <begin position="424"/>
        <end position="446"/>
    </location>
</feature>
<feature type="transmembrane region" description="Helical" evidence="17">
    <location>
        <begin position="7"/>
        <end position="25"/>
    </location>
</feature>
<evidence type="ECO:0000256" key="3">
    <source>
        <dbReference type="ARBA" id="ARBA00004906"/>
    </source>
</evidence>
<proteinExistence type="inferred from homology"/>
<dbReference type="Pfam" id="PF25563">
    <property type="entry name" value="TPR_SYVN1_N"/>
    <property type="match status" value="1"/>
</dbReference>
<keyword evidence="12" id="KW-0862">Zinc</keyword>
<evidence type="ECO:0000256" key="12">
    <source>
        <dbReference type="ARBA" id="ARBA00022833"/>
    </source>
</evidence>
<feature type="domain" description="RING-type" evidence="18">
    <location>
        <begin position="293"/>
        <end position="333"/>
    </location>
</feature>
<comment type="subcellular location">
    <subcellularLocation>
        <location evidence="2">Endoplasmic reticulum membrane</location>
        <topology evidence="2">Multi-pass membrane protein</topology>
    </subcellularLocation>
</comment>